<feature type="compositionally biased region" description="Basic residues" evidence="32">
    <location>
        <begin position="1121"/>
        <end position="1132"/>
    </location>
</feature>
<evidence type="ECO:0000256" key="8">
    <source>
        <dbReference type="ARBA" id="ARBA00022781"/>
    </source>
</evidence>
<evidence type="ECO:0000256" key="9">
    <source>
        <dbReference type="ARBA" id="ARBA00022792"/>
    </source>
</evidence>
<evidence type="ECO:0000256" key="29">
    <source>
        <dbReference type="ARBA" id="ARBA00080259"/>
    </source>
</evidence>
<evidence type="ECO:0000256" key="32">
    <source>
        <dbReference type="SAM" id="MobiDB-lite"/>
    </source>
</evidence>
<comment type="subcellular location">
    <subcellularLocation>
        <location evidence="2">Mitochondrion inner membrane</location>
        <topology evidence="2">Peripheral membrane protein</topology>
        <orientation evidence="2">Matrix side</orientation>
    </subcellularLocation>
    <subcellularLocation>
        <location evidence="1">Nucleus</location>
    </subcellularLocation>
</comment>
<dbReference type="NCBIfam" id="TIGR01146">
    <property type="entry name" value="ATPsyn_F1gamma"/>
    <property type="match status" value="1"/>
</dbReference>
<keyword evidence="8" id="KW-0375">Hydrogen ion transport</keyword>
<dbReference type="InterPro" id="IPR013083">
    <property type="entry name" value="Znf_RING/FYVE/PHD"/>
</dbReference>
<dbReference type="InterPro" id="IPR009072">
    <property type="entry name" value="Histone-fold"/>
</dbReference>
<evidence type="ECO:0000256" key="16">
    <source>
        <dbReference type="ARBA" id="ARBA00023163"/>
    </source>
</evidence>
<feature type="compositionally biased region" description="Pro residues" evidence="32">
    <location>
        <begin position="659"/>
        <end position="669"/>
    </location>
</feature>
<dbReference type="Gene3D" id="1.10.287.80">
    <property type="entry name" value="ATP synthase, gamma subunit, helix hairpin domain"/>
    <property type="match status" value="1"/>
</dbReference>
<feature type="compositionally biased region" description="Basic and acidic residues" evidence="32">
    <location>
        <begin position="1040"/>
        <end position="1067"/>
    </location>
</feature>
<keyword evidence="12" id="KW-0805">Transcription regulation</keyword>
<evidence type="ECO:0000256" key="25">
    <source>
        <dbReference type="ARBA" id="ARBA00065354"/>
    </source>
</evidence>
<dbReference type="SMART" id="SM00576">
    <property type="entry name" value="BTP"/>
    <property type="match status" value="1"/>
</dbReference>
<evidence type="ECO:0000256" key="11">
    <source>
        <dbReference type="ARBA" id="ARBA00022990"/>
    </source>
</evidence>
<keyword evidence="7 31" id="KW-0863">Zinc-finger</keyword>
<dbReference type="FunFam" id="1.10.287.80:FF:000007">
    <property type="entry name" value="ATP synthase gamma chain"/>
    <property type="match status" value="1"/>
</dbReference>
<organism evidence="34 35">
    <name type="scientific">Fukomys damarensis</name>
    <name type="common">Damaraland mole rat</name>
    <name type="synonym">Cryptomys damarensis</name>
    <dbReference type="NCBI Taxonomy" id="885580"/>
    <lineage>
        <taxon>Eukaryota</taxon>
        <taxon>Metazoa</taxon>
        <taxon>Chordata</taxon>
        <taxon>Craniata</taxon>
        <taxon>Vertebrata</taxon>
        <taxon>Euteleostomi</taxon>
        <taxon>Mammalia</taxon>
        <taxon>Eutheria</taxon>
        <taxon>Euarchontoglires</taxon>
        <taxon>Glires</taxon>
        <taxon>Rodentia</taxon>
        <taxon>Hystricomorpha</taxon>
        <taxon>Bathyergidae</taxon>
        <taxon>Fukomys</taxon>
    </lineage>
</organism>
<dbReference type="EMBL" id="KN121943">
    <property type="protein sequence ID" value="KFO34506.1"/>
    <property type="molecule type" value="Genomic_DNA"/>
</dbReference>
<feature type="region of interest" description="Disordered" evidence="32">
    <location>
        <begin position="1022"/>
        <end position="1077"/>
    </location>
</feature>
<keyword evidence="15" id="KW-0472">Membrane</keyword>
<dbReference type="GO" id="GO:0046933">
    <property type="term" value="F:proton-transporting ATP synthase activity, rotational mechanism"/>
    <property type="evidence" value="ECO:0007669"/>
    <property type="project" value="InterPro"/>
</dbReference>
<dbReference type="eggNOG" id="KOG1973">
    <property type="taxonomic scope" value="Eukaryota"/>
</dbReference>
<dbReference type="GO" id="GO:0005743">
    <property type="term" value="C:mitochondrial inner membrane"/>
    <property type="evidence" value="ECO:0007669"/>
    <property type="project" value="UniProtKB-SubCell"/>
</dbReference>
<dbReference type="PANTHER" id="PTHR46452:SF1">
    <property type="entry name" value="TRANSCRIPTION INITIATION FACTOR TFIID SUBUNIT 3"/>
    <property type="match status" value="1"/>
</dbReference>
<evidence type="ECO:0000256" key="14">
    <source>
        <dbReference type="ARBA" id="ARBA00023128"/>
    </source>
</evidence>
<feature type="region of interest" description="Disordered" evidence="32">
    <location>
        <begin position="1099"/>
        <end position="1165"/>
    </location>
</feature>
<dbReference type="GO" id="GO:1901797">
    <property type="term" value="P:negative regulation of signal transduction by p53 class mediator"/>
    <property type="evidence" value="ECO:0007669"/>
    <property type="project" value="UniProtKB-ARBA"/>
</dbReference>
<feature type="compositionally biased region" description="Basic and acidic residues" evidence="32">
    <location>
        <begin position="959"/>
        <end position="995"/>
    </location>
</feature>
<feature type="compositionally biased region" description="Acidic residues" evidence="32">
    <location>
        <begin position="577"/>
        <end position="591"/>
    </location>
</feature>
<keyword evidence="5" id="KW-0597">Phosphoprotein</keyword>
<evidence type="ECO:0000256" key="1">
    <source>
        <dbReference type="ARBA" id="ARBA00004123"/>
    </source>
</evidence>
<dbReference type="PRINTS" id="PR00126">
    <property type="entry name" value="ATPASEGAMMA"/>
</dbReference>
<keyword evidence="6" id="KW-0479">Metal-binding</keyword>
<dbReference type="InterPro" id="IPR019786">
    <property type="entry name" value="Zinc_finger_PHD-type_CS"/>
</dbReference>
<comment type="similarity">
    <text evidence="24">Belongs to the TAF3 family.</text>
</comment>
<dbReference type="GO" id="GO:0045259">
    <property type="term" value="C:proton-transporting ATP synthase complex"/>
    <property type="evidence" value="ECO:0007669"/>
    <property type="project" value="UniProtKB-KW"/>
</dbReference>
<dbReference type="Gene3D" id="3.40.1380.10">
    <property type="match status" value="1"/>
</dbReference>
<dbReference type="Pfam" id="PF00231">
    <property type="entry name" value="ATP-synt"/>
    <property type="match status" value="1"/>
</dbReference>
<evidence type="ECO:0000256" key="10">
    <source>
        <dbReference type="ARBA" id="ARBA00022833"/>
    </source>
</evidence>
<dbReference type="STRING" id="885580.ENSFDAP00000005218"/>
<feature type="domain" description="PHD-type" evidence="33">
    <location>
        <begin position="1285"/>
        <end position="1335"/>
    </location>
</feature>
<dbReference type="InterPro" id="IPR000131">
    <property type="entry name" value="ATP_synth_F1_gsu"/>
</dbReference>
<evidence type="ECO:0000256" key="21">
    <source>
        <dbReference type="ARBA" id="ARBA00031408"/>
    </source>
</evidence>
<dbReference type="InterPro" id="IPR035968">
    <property type="entry name" value="ATP_synth_F1_ATPase_gsu"/>
</dbReference>
<evidence type="ECO:0000256" key="27">
    <source>
        <dbReference type="ARBA" id="ARBA00071611"/>
    </source>
</evidence>
<keyword evidence="17" id="KW-0139">CF(1)</keyword>
<keyword evidence="14" id="KW-0496">Mitochondrion</keyword>
<feature type="compositionally biased region" description="Basic residues" evidence="32">
    <location>
        <begin position="944"/>
        <end position="958"/>
    </location>
</feature>
<feature type="compositionally biased region" description="Basic and acidic residues" evidence="32">
    <location>
        <begin position="1107"/>
        <end position="1120"/>
    </location>
</feature>
<feature type="compositionally biased region" description="Basic and acidic residues" evidence="32">
    <location>
        <begin position="1022"/>
        <end position="1031"/>
    </location>
</feature>
<evidence type="ECO:0000256" key="24">
    <source>
        <dbReference type="ARBA" id="ARBA00060873"/>
    </source>
</evidence>
<feature type="compositionally biased region" description="Polar residues" evidence="32">
    <location>
        <begin position="695"/>
        <end position="711"/>
    </location>
</feature>
<dbReference type="GO" id="GO:0008270">
    <property type="term" value="F:zinc ion binding"/>
    <property type="evidence" value="ECO:0007669"/>
    <property type="project" value="UniProtKB-KW"/>
</dbReference>
<keyword evidence="13" id="KW-0406">Ion transport</keyword>
<keyword evidence="19" id="KW-0066">ATP synthesis</keyword>
<evidence type="ECO:0000256" key="17">
    <source>
        <dbReference type="ARBA" id="ARBA00023196"/>
    </source>
</evidence>
<dbReference type="InterPro" id="IPR011011">
    <property type="entry name" value="Znf_FYVE_PHD"/>
</dbReference>
<sequence>MYQRSGLHVIVHEGLNIKDSDIYKGSYNQTLDTKRHLIQVRNMATLKDITRRLKSIKNIQKITKSMKMVAAAKYARAERELKPARIYGVGSLALYEKADIKVPEDKKKHLLIGVSSDRGLCGAIHSSVAKQMKSEVATLTAAGKEVMLVGIGDKLRGILYRTHSDQFLVTFKDVGRKPPTFGDASVIALELLNSGYEFDEGSIIFNRFRQEQNSKSVISYKTEEKPIFSLNTIASAESMSVYDDVDADVLRNYQEYSLANVLYYSLKESTTSEQSARMTAMDNASKNASEMIDKLTLTFNRTRQAVITKELIEIISGAAALPTTGRPGAPSTCAPHTCFRLTSRPESRYLPAGGGASPKWRLSGWRAPCCSGFEAVAGGPGDDFPDAGGPENELGALLRSGGGAGEKWQQGLRWRPRSGMCESYSRSLLRVSVAQICQALGWDSVQLSACHLLTDVLQRYLQQLGRGCHRYSELYGRTDPILDDVGEAFQLMGVSLHELEDYIHNIEPVTFPHQIPSFPVSKNNVLQFPQPGSKDAEERKEYIPDYLPPIVSSQEEEEEEQVPTDGGTSAEAMQVPLEDDDELEEEEEVINDENSLGKRPLDSPEAEELPAVKRPRLLSTKGDTLDVALLEAREPLSSINTQKIPPMLSPVHVQDSADPAPPSPEPPMLAPVAKSQIPAAKPSESKAFAPKAKTKASSPGQKTKSPKTTAPSPAIVGSPIRSPKTVSKEKKSPGRSKSPKSPKSPKILTHIPQLPVRPETPNRTSSATVSEKSSKETVPVKQTQTPPDAGKLNSETQPKKAVITDKTIDDSIDAVIARACAEREPDPFEFSSGSESEGDIFTSPKRIAGSESTTPKASTSSNNFTKSGSTPLPLSGGTSSSDNSWTMDASIDEVVRKAKLATPPNMPANFPYISSPSVSPPTPEPLHKVYEEKTKLPSSVEVKKKLKKELKTKLKKKERQRDKEREKDKSKEKSKERDKVKEKEKEAGKETKYPWKDFLKDEDSDSYKFKIKEFEDVDPKVRLKDGIVRKEKEKHKDKKKDREKGKKDKDKREKERAKEKGREDKMKAPPAPLVLPPKEMALPLFSPAAPVRVPSLLPALSPMLPEKLFDEKEKPKEKERKKDKKEKKKKKEKEKEKKEKEREKEKKEKEKEKREREKEKHKHEKIKVEPVVPAPSPVIPRLTLRVGAGQDKIDRDVVSPLPQAHSCAVLHPCLPPLALPPPETARVSSSRLGFSHVLVRSACPALLPSLAPALTAAATSKAPVRSVVTETVSTYVIRDEWGNQIWICPGCNKPDDGSPMIGCDDCDDWYHWPCVGVMAAPPEEMQWFCPKCANKKKDKKHKKRKHRAH</sequence>
<dbReference type="Pfam" id="PF00628">
    <property type="entry name" value="PHD"/>
    <property type="match status" value="1"/>
</dbReference>
<comment type="function">
    <text evidence="23">Subunit gamma, of the mitochondrial membrane ATP synthase complex (F(1)F(0) ATP synthase or Complex V) that produces ATP from ADP in the presence of a proton gradient across the membrane which is generated by electron transport complexes of the respiratory chain. ATP synthase complex consist of a soluble F(1) head domain - the catalytic core - and a membrane F(1) domain - the membrane proton channel. These two domains are linked by a central stalk rotating inside the F(1) region and a stationary peripheral stalk. During catalysis, ATP synthesis in the catalytic domain of F(1) is coupled via a rotary mechanism of the central stalk subunits to proton translocation. In vivo, can only synthesize ATP although its ATP hydrolase activity can be activated artificially in vitro. With the central stalk subunit delta, is essential for the biogenesis of F(1) catalytic part of the ATP synthase complex namely in the formation of F1 assembly intermediate.</text>
</comment>
<dbReference type="GO" id="GO:0006366">
    <property type="term" value="P:transcription by RNA polymerase II"/>
    <property type="evidence" value="ECO:0007669"/>
    <property type="project" value="UniProtKB-ARBA"/>
</dbReference>
<dbReference type="CDD" id="cd15522">
    <property type="entry name" value="PHD_TAF3"/>
    <property type="match status" value="1"/>
</dbReference>
<dbReference type="SUPFAM" id="SSF52943">
    <property type="entry name" value="ATP synthase (F1-ATPase), gamma subunit"/>
    <property type="match status" value="1"/>
</dbReference>
<evidence type="ECO:0000256" key="3">
    <source>
        <dbReference type="ARBA" id="ARBA00007681"/>
    </source>
</evidence>
<evidence type="ECO:0000313" key="35">
    <source>
        <dbReference type="Proteomes" id="UP000028990"/>
    </source>
</evidence>
<gene>
    <name evidence="34" type="ORF">H920_04085</name>
</gene>
<dbReference type="FunFam" id="3.30.40.10:FF:000317">
    <property type="entry name" value="transcription initiation factor TFIID subunit 3"/>
    <property type="match status" value="1"/>
</dbReference>
<keyword evidence="34" id="KW-0648">Protein biosynthesis</keyword>
<dbReference type="CDD" id="cd12151">
    <property type="entry name" value="F1-ATPase_gamma"/>
    <property type="match status" value="1"/>
</dbReference>
<dbReference type="GO" id="GO:0005669">
    <property type="term" value="C:transcription factor TFIID complex"/>
    <property type="evidence" value="ECO:0007669"/>
    <property type="project" value="TreeGrafter"/>
</dbReference>
<keyword evidence="4" id="KW-0813">Transport</keyword>
<evidence type="ECO:0000256" key="26">
    <source>
        <dbReference type="ARBA" id="ARBA00068909"/>
    </source>
</evidence>
<evidence type="ECO:0000256" key="12">
    <source>
        <dbReference type="ARBA" id="ARBA00023015"/>
    </source>
</evidence>
<evidence type="ECO:0000256" key="18">
    <source>
        <dbReference type="ARBA" id="ARBA00023242"/>
    </source>
</evidence>
<dbReference type="InterPro" id="IPR006565">
    <property type="entry name" value="BTP"/>
</dbReference>
<accession>A0A091EGE1</accession>
<protein>
    <recommendedName>
        <fullName evidence="27">ATP synthase F(1) complex subunit gamma, mitochondrial</fullName>
    </recommendedName>
    <alternativeName>
        <fullName evidence="30">140 kDa TATA box-binding protein-associated factor</fullName>
    </alternativeName>
    <alternativeName>
        <fullName evidence="21">ATP synthase F1 subunit gamma</fullName>
    </alternativeName>
    <alternativeName>
        <fullName evidence="20">F-ATPase gamma subunit</fullName>
    </alternativeName>
    <alternativeName>
        <fullName evidence="28">TBP-associated factor 3</fullName>
    </alternativeName>
    <alternativeName>
        <fullName evidence="29">Transcription initiation factor TFIID 140 kDa subunit</fullName>
    </alternativeName>
    <alternativeName>
        <fullName evidence="26">Transcription initiation factor TFIID subunit 3</fullName>
    </alternativeName>
</protein>
<comment type="similarity">
    <text evidence="3">Belongs to the ATPase gamma chain family.</text>
</comment>
<dbReference type="GO" id="GO:0045944">
    <property type="term" value="P:positive regulation of transcription by RNA polymerase II"/>
    <property type="evidence" value="ECO:0007669"/>
    <property type="project" value="TreeGrafter"/>
</dbReference>
<keyword evidence="18" id="KW-0539">Nucleus</keyword>
<dbReference type="SMART" id="SM00249">
    <property type="entry name" value="PHD"/>
    <property type="match status" value="1"/>
</dbReference>
<feature type="region of interest" description="Disordered" evidence="32">
    <location>
        <begin position="547"/>
        <end position="622"/>
    </location>
</feature>
<evidence type="ECO:0000256" key="15">
    <source>
        <dbReference type="ARBA" id="ARBA00023136"/>
    </source>
</evidence>
<dbReference type="GO" id="GO:0140416">
    <property type="term" value="F:transcription regulator inhibitor activity"/>
    <property type="evidence" value="ECO:0007669"/>
    <property type="project" value="UniProtKB-ARBA"/>
</dbReference>
<keyword evidence="34" id="KW-0396">Initiation factor</keyword>
<comment type="subunit">
    <text evidence="25">Component of the ATP synthase complex composed at least of ATP5F1A/subunit alpha, ATP5F1B/subunit beta, ATP5MC1/subunit c (homooctomer), MT-ATP6/subunit a, MT-ATP8/subunit 8, ATP5ME/subunit e, ATP5MF/subunit f, ATP5MG/subunit g, ATP5MK/subunit k, ATP5MJ/subunit j, ATP5F1C/subunit gamma, ATP5F1D/subunit delta, ATP5F1E/subunit epsilon, ATP5PF/subunit F6, ATP5PB/subunit b, ATP5PD/subunit d, ATP5PO/subunit OSCP. ATP synthase complex consists of a soluble F(1) head domain (subunits alpha(3) and beta(3)) - the catalytic core - and a membrane F(0) domain - the membrane proton channel (subunits c, a, 8, e, f, g, k and j). These two domains are linked by a central stalk (subunits gamma, delta, and epsilon) rotating inside the F1 region and a stationary peripheral stalk (subunits F6, b, d, and OSCP). Interacts with FLVCR2; this interaction occurs in the absence of heme and is disrupted upon heme binding.</text>
</comment>
<dbReference type="InterPro" id="IPR019787">
    <property type="entry name" value="Znf_PHD-finger"/>
</dbReference>
<reference evidence="34 35" key="1">
    <citation type="submission" date="2013-11" db="EMBL/GenBank/DDBJ databases">
        <title>The Damaraland mole rat (Fukomys damarensis) genome and evolution of African mole rats.</title>
        <authorList>
            <person name="Gladyshev V.N."/>
            <person name="Fang X."/>
        </authorList>
    </citation>
    <scope>NUCLEOTIDE SEQUENCE [LARGE SCALE GENOMIC DNA]</scope>
    <source>
        <tissue evidence="34">Liver</tissue>
    </source>
</reference>
<dbReference type="Gene3D" id="1.10.20.10">
    <property type="entry name" value="Histone, subunit A"/>
    <property type="match status" value="1"/>
</dbReference>
<dbReference type="GO" id="GO:0002039">
    <property type="term" value="F:p53 binding"/>
    <property type="evidence" value="ECO:0007669"/>
    <property type="project" value="TreeGrafter"/>
</dbReference>
<dbReference type="GO" id="GO:0046982">
    <property type="term" value="F:protein heterodimerization activity"/>
    <property type="evidence" value="ECO:0007669"/>
    <property type="project" value="InterPro"/>
</dbReference>
<dbReference type="SUPFAM" id="SSF57903">
    <property type="entry name" value="FYVE/PHD zinc finger"/>
    <property type="match status" value="1"/>
</dbReference>
<evidence type="ECO:0000256" key="30">
    <source>
        <dbReference type="ARBA" id="ARBA00081420"/>
    </source>
</evidence>
<evidence type="ECO:0000256" key="28">
    <source>
        <dbReference type="ARBA" id="ARBA00076309"/>
    </source>
</evidence>
<dbReference type="FunFam" id="3.40.1380.10:FF:000003">
    <property type="entry name" value="ATP synthase subunit gamma"/>
    <property type="match status" value="1"/>
</dbReference>
<evidence type="ECO:0000256" key="20">
    <source>
        <dbReference type="ARBA" id="ARBA00031066"/>
    </source>
</evidence>
<dbReference type="FunFam" id="1.10.20.10:FF:000056">
    <property type="entry name" value="Transcription initiation factor TFIID subunit 3"/>
    <property type="match status" value="1"/>
</dbReference>
<feature type="region of interest" description="Disordered" evidence="32">
    <location>
        <begin position="902"/>
        <end position="995"/>
    </location>
</feature>
<feature type="region of interest" description="Disordered" evidence="32">
    <location>
        <begin position="634"/>
        <end position="805"/>
    </location>
</feature>
<evidence type="ECO:0000313" key="34">
    <source>
        <dbReference type="EMBL" id="KFO34506.1"/>
    </source>
</evidence>
<keyword evidence="10" id="KW-0862">Zinc</keyword>
<evidence type="ECO:0000256" key="13">
    <source>
        <dbReference type="ARBA" id="ARBA00023065"/>
    </source>
</evidence>
<evidence type="ECO:0000256" key="7">
    <source>
        <dbReference type="ARBA" id="ARBA00022771"/>
    </source>
</evidence>
<dbReference type="eggNOG" id="KOG2389">
    <property type="taxonomic scope" value="Eukaryota"/>
</dbReference>
<feature type="region of interest" description="Disordered" evidence="32">
    <location>
        <begin position="824"/>
        <end position="885"/>
    </location>
</feature>
<dbReference type="FunFam" id="1.10.287.80:FF:000013">
    <property type="entry name" value="ATP synthase subunit gamma, mitochondrial"/>
    <property type="match status" value="1"/>
</dbReference>
<keyword evidence="9" id="KW-0999">Mitochondrion inner membrane</keyword>
<evidence type="ECO:0000256" key="19">
    <source>
        <dbReference type="ARBA" id="ARBA00023310"/>
    </source>
</evidence>
<dbReference type="GO" id="GO:0000122">
    <property type="term" value="P:negative regulation of transcription by RNA polymerase II"/>
    <property type="evidence" value="ECO:0007669"/>
    <property type="project" value="UniProtKB-ARBA"/>
</dbReference>
<feature type="compositionally biased region" description="Basic and acidic residues" evidence="32">
    <location>
        <begin position="925"/>
        <end position="935"/>
    </location>
</feature>
<keyword evidence="11" id="KW-0007">Acetylation</keyword>
<dbReference type="CDD" id="cd22916">
    <property type="entry name" value="HFD_TAF3"/>
    <property type="match status" value="1"/>
</dbReference>
<dbReference type="InterPro" id="IPR023632">
    <property type="entry name" value="ATP_synth_F1_gsu_CS"/>
</dbReference>
<dbReference type="Proteomes" id="UP000028990">
    <property type="component" value="Unassembled WGS sequence"/>
</dbReference>
<evidence type="ECO:0000256" key="23">
    <source>
        <dbReference type="ARBA" id="ARBA00058827"/>
    </source>
</evidence>
<dbReference type="GO" id="GO:0003743">
    <property type="term" value="F:translation initiation factor activity"/>
    <property type="evidence" value="ECO:0007669"/>
    <property type="project" value="UniProtKB-KW"/>
</dbReference>
<feature type="compositionally biased region" description="Polar residues" evidence="32">
    <location>
        <begin position="850"/>
        <end position="885"/>
    </location>
</feature>
<dbReference type="InterPro" id="IPR001965">
    <property type="entry name" value="Znf_PHD"/>
</dbReference>
<dbReference type="PROSITE" id="PS50016">
    <property type="entry name" value="ZF_PHD_2"/>
    <property type="match status" value="1"/>
</dbReference>
<proteinExistence type="inferred from homology"/>
<evidence type="ECO:0000256" key="5">
    <source>
        <dbReference type="ARBA" id="ARBA00022553"/>
    </source>
</evidence>
<keyword evidence="16" id="KW-0804">Transcription</keyword>
<name>A0A091EGE1_FUKDA</name>
<evidence type="ECO:0000259" key="33">
    <source>
        <dbReference type="PROSITE" id="PS50016"/>
    </source>
</evidence>
<evidence type="ECO:0000256" key="22">
    <source>
        <dbReference type="ARBA" id="ARBA00057922"/>
    </source>
</evidence>
<dbReference type="Pfam" id="PF07524">
    <property type="entry name" value="Bromo_TP"/>
    <property type="match status" value="1"/>
</dbReference>
<dbReference type="PANTHER" id="PTHR46452">
    <property type="entry name" value="TRANSCRIPTION INITIATION FACTOR TFIID SUBUNIT 3"/>
    <property type="match status" value="1"/>
</dbReference>
<comment type="function">
    <text evidence="22">The TFIID basal transcription factor complex plays a major role in the initiation of RNA polymerase II (Pol II)-dependent transcription. TFIID recognizes and binds promoters with or without a TATA box via its subunit TBP, a TATA-box-binding protein, and promotes assembly of the pre-initiation complex (PIC). The TFIID complex consists of TBP and TBP-associated factors (TAFs), including TAF1, TAF2, TAF3, TAF4, TAF5, TAF6, TAF7, TAF8, TAF9, TAF10, TAF11, TAF12 and TAF13. The TFIID complex structure can be divided into 3 modules TFIID-A, TFIID-B, and TFIID-C. TAF3 forms the TFIID-A module together with TAF5 and TBP. Required in complex with TBPL2 for the differentiation of myoblasts into myocytes. The TAF3-TBPL2 complex replaces TFIID at specific promoters at an early stage in the differentiation process.</text>
</comment>
<dbReference type="Gene3D" id="3.30.40.10">
    <property type="entry name" value="Zinc/RING finger domain, C3HC4 (zinc finger)"/>
    <property type="match status" value="1"/>
</dbReference>
<keyword evidence="35" id="KW-1185">Reference proteome</keyword>
<feature type="compositionally biased region" description="Polar residues" evidence="32">
    <location>
        <begin position="761"/>
        <end position="771"/>
    </location>
</feature>
<dbReference type="PROSITE" id="PS00153">
    <property type="entry name" value="ATPASE_GAMMA"/>
    <property type="match status" value="1"/>
</dbReference>
<evidence type="ECO:0000256" key="2">
    <source>
        <dbReference type="ARBA" id="ARBA00004443"/>
    </source>
</evidence>
<evidence type="ECO:0000256" key="4">
    <source>
        <dbReference type="ARBA" id="ARBA00022448"/>
    </source>
</evidence>
<evidence type="ECO:0000256" key="31">
    <source>
        <dbReference type="PROSITE-ProRule" id="PRU00146"/>
    </source>
</evidence>
<dbReference type="PROSITE" id="PS01359">
    <property type="entry name" value="ZF_PHD_1"/>
    <property type="match status" value="1"/>
</dbReference>
<evidence type="ECO:0000256" key="6">
    <source>
        <dbReference type="ARBA" id="ARBA00022723"/>
    </source>
</evidence>
<feature type="compositionally biased region" description="Basic and acidic residues" evidence="32">
    <location>
        <begin position="1133"/>
        <end position="1158"/>
    </location>
</feature>